<name>A0A9W6YKF3_AMBMO</name>
<organism evidence="2 3">
    <name type="scientific">Ambrosiozyma monospora</name>
    <name type="common">Yeast</name>
    <name type="synonym">Endomycopsis monosporus</name>
    <dbReference type="NCBI Taxonomy" id="43982"/>
    <lineage>
        <taxon>Eukaryota</taxon>
        <taxon>Fungi</taxon>
        <taxon>Dikarya</taxon>
        <taxon>Ascomycota</taxon>
        <taxon>Saccharomycotina</taxon>
        <taxon>Pichiomycetes</taxon>
        <taxon>Pichiales</taxon>
        <taxon>Pichiaceae</taxon>
        <taxon>Ambrosiozyma</taxon>
    </lineage>
</organism>
<evidence type="ECO:0000313" key="2">
    <source>
        <dbReference type="EMBL" id="GMG18822.1"/>
    </source>
</evidence>
<reference evidence="2" key="1">
    <citation type="submission" date="2023-04" db="EMBL/GenBank/DDBJ databases">
        <title>Ambrosiozyma monospora NBRC 1965.</title>
        <authorList>
            <person name="Ichikawa N."/>
            <person name="Sato H."/>
            <person name="Tonouchi N."/>
        </authorList>
    </citation>
    <scope>NUCLEOTIDE SEQUENCE</scope>
    <source>
        <strain evidence="2">NBRC 1965</strain>
    </source>
</reference>
<dbReference type="EMBL" id="BSXU01000001">
    <property type="protein sequence ID" value="GMG18822.1"/>
    <property type="molecule type" value="Genomic_DNA"/>
</dbReference>
<keyword evidence="3" id="KW-1185">Reference proteome</keyword>
<feature type="compositionally biased region" description="Polar residues" evidence="1">
    <location>
        <begin position="34"/>
        <end position="54"/>
    </location>
</feature>
<feature type="region of interest" description="Disordered" evidence="1">
    <location>
        <begin position="31"/>
        <end position="65"/>
    </location>
</feature>
<evidence type="ECO:0000256" key="1">
    <source>
        <dbReference type="SAM" id="MobiDB-lite"/>
    </source>
</evidence>
<dbReference type="AlphaFoldDB" id="A0A9W6YKF3"/>
<evidence type="ECO:0000313" key="3">
    <source>
        <dbReference type="Proteomes" id="UP001165063"/>
    </source>
</evidence>
<accession>A0A9W6YKF3</accession>
<comment type="caution">
    <text evidence="2">The sequence shown here is derived from an EMBL/GenBank/DDBJ whole genome shotgun (WGS) entry which is preliminary data.</text>
</comment>
<sequence>MDSTKFKLKSNSFLELQETIRLFNIGMDDGSHESYMQHQRPNTKHQTPLSSNIKHQGPWTTDHRPWSARSKFQVPTLTKIQFIKFKLV</sequence>
<protein>
    <submittedName>
        <fullName evidence="2">Unnamed protein product</fullName>
    </submittedName>
</protein>
<gene>
    <name evidence="2" type="ORF">Amon01_000000100</name>
</gene>
<proteinExistence type="predicted"/>
<dbReference type="Proteomes" id="UP001165063">
    <property type="component" value="Unassembled WGS sequence"/>
</dbReference>